<feature type="domain" description="LD-carboxypeptidase N-terminal" evidence="7">
    <location>
        <begin position="9"/>
        <end position="124"/>
    </location>
</feature>
<evidence type="ECO:0000313" key="9">
    <source>
        <dbReference type="EMBL" id="QCT72157.1"/>
    </source>
</evidence>
<dbReference type="GO" id="GO:0006508">
    <property type="term" value="P:proteolysis"/>
    <property type="evidence" value="ECO:0007669"/>
    <property type="project" value="UniProtKB-KW"/>
</dbReference>
<dbReference type="InterPro" id="IPR029062">
    <property type="entry name" value="Class_I_gatase-like"/>
</dbReference>
<accession>A0A4P9C9D2</accession>
<dbReference type="InterPro" id="IPR003507">
    <property type="entry name" value="S66_fam"/>
</dbReference>
<dbReference type="InterPro" id="IPR040921">
    <property type="entry name" value="Peptidase_S66C"/>
</dbReference>
<dbReference type="GO" id="GO:0008236">
    <property type="term" value="F:serine-type peptidase activity"/>
    <property type="evidence" value="ECO:0007669"/>
    <property type="project" value="UniProtKB-KW"/>
</dbReference>
<feature type="domain" description="LD-carboxypeptidase C-terminal" evidence="8">
    <location>
        <begin position="170"/>
        <end position="284"/>
    </location>
</feature>
<dbReference type="KEGG" id="emt:CPZ25_012765"/>
<sequence>MKLKAGDKVGIVACSNAQPAANRTHVEKLLETLRQAGLNPVCSPYIFEKSRFFSGTAQEKARALMDFYNDNTIRAIFDLSGGDLANEVLEYLDYQVLKDNAKPFFGYSDVTAVINAIYKETGHPGYLYQIRNLIYDFRIEQLSRFKESLFQEGGALFDFDYEFLQGSRMEGVVVGGNIRCFLKLAGTPYLPDFSEKLLFLESYSGGADRMVSLLNQYRQMGVFDKINGIILGSFTKMEEAEEKPEIGDIIKEVVRNEAMPIVKTREIGHGPDSRAIVIGMPLTLKAD</sequence>
<feature type="active site" description="Nucleophile" evidence="6">
    <location>
        <position position="108"/>
    </location>
</feature>
<dbReference type="Proteomes" id="UP000218387">
    <property type="component" value="Chromosome"/>
</dbReference>
<dbReference type="SUPFAM" id="SSF52317">
    <property type="entry name" value="Class I glutamine amidotransferase-like"/>
    <property type="match status" value="1"/>
</dbReference>
<dbReference type="PANTHER" id="PTHR30237:SF2">
    <property type="entry name" value="MUREIN TETRAPEPTIDE CARBOXYPEPTIDASE"/>
    <property type="match status" value="1"/>
</dbReference>
<reference evidence="9 10" key="1">
    <citation type="submission" date="2018-05" db="EMBL/GenBank/DDBJ databases">
        <title>Genome comparison of Eubacterium sp.</title>
        <authorList>
            <person name="Feng Y."/>
            <person name="Sanchez-Andrea I."/>
            <person name="Stams A.J.M."/>
            <person name="De Vos W.M."/>
        </authorList>
    </citation>
    <scope>NUCLEOTIDE SEQUENCE [LARGE SCALE GENOMIC DNA]</scope>
    <source>
        <strain evidence="9 10">YI</strain>
    </source>
</reference>
<feature type="active site" description="Charge relay system" evidence="6">
    <location>
        <position position="269"/>
    </location>
</feature>
<organism evidence="9 10">
    <name type="scientific">Eubacterium maltosivorans</name>
    <dbReference type="NCBI Taxonomy" id="2041044"/>
    <lineage>
        <taxon>Bacteria</taxon>
        <taxon>Bacillati</taxon>
        <taxon>Bacillota</taxon>
        <taxon>Clostridia</taxon>
        <taxon>Eubacteriales</taxon>
        <taxon>Eubacteriaceae</taxon>
        <taxon>Eubacterium</taxon>
    </lineage>
</organism>
<keyword evidence="3" id="KW-0645">Protease</keyword>
<evidence type="ECO:0000256" key="3">
    <source>
        <dbReference type="ARBA" id="ARBA00022670"/>
    </source>
</evidence>
<comment type="similarity">
    <text evidence="1">Belongs to the peptidase S66 family.</text>
</comment>
<dbReference type="InterPro" id="IPR040449">
    <property type="entry name" value="Peptidase_S66_N"/>
</dbReference>
<feature type="active site" description="Charge relay system" evidence="6">
    <location>
        <position position="201"/>
    </location>
</feature>
<keyword evidence="2 9" id="KW-0121">Carboxypeptidase</keyword>
<gene>
    <name evidence="9" type="ORF">CPZ25_012765</name>
</gene>
<dbReference type="SUPFAM" id="SSF141986">
    <property type="entry name" value="LD-carboxypeptidase A C-terminal domain-like"/>
    <property type="match status" value="1"/>
</dbReference>
<keyword evidence="5" id="KW-0720">Serine protease</keyword>
<dbReference type="Gene3D" id="3.40.50.10740">
    <property type="entry name" value="Class I glutamine amidotransferase-like"/>
    <property type="match status" value="1"/>
</dbReference>
<dbReference type="CDD" id="cd07062">
    <property type="entry name" value="Peptidase_S66_mccF_like"/>
    <property type="match status" value="1"/>
</dbReference>
<dbReference type="Pfam" id="PF17676">
    <property type="entry name" value="Peptidase_S66C"/>
    <property type="match status" value="1"/>
</dbReference>
<evidence type="ECO:0000256" key="5">
    <source>
        <dbReference type="ARBA" id="ARBA00022825"/>
    </source>
</evidence>
<name>A0A4P9C9D2_EUBML</name>
<protein>
    <submittedName>
        <fullName evidence="9">LD-carboxypeptidase</fullName>
    </submittedName>
</protein>
<dbReference type="AlphaFoldDB" id="A0A4P9C9D2"/>
<dbReference type="EMBL" id="CP029487">
    <property type="protein sequence ID" value="QCT72157.1"/>
    <property type="molecule type" value="Genomic_DNA"/>
</dbReference>
<evidence type="ECO:0000259" key="7">
    <source>
        <dbReference type="Pfam" id="PF02016"/>
    </source>
</evidence>
<dbReference type="Pfam" id="PF02016">
    <property type="entry name" value="Peptidase_S66"/>
    <property type="match status" value="1"/>
</dbReference>
<keyword evidence="10" id="KW-1185">Reference proteome</keyword>
<proteinExistence type="inferred from homology"/>
<evidence type="ECO:0000313" key="10">
    <source>
        <dbReference type="Proteomes" id="UP000218387"/>
    </source>
</evidence>
<dbReference type="PIRSF" id="PIRSF028757">
    <property type="entry name" value="LD-carboxypeptidase"/>
    <property type="match status" value="1"/>
</dbReference>
<evidence type="ECO:0000256" key="1">
    <source>
        <dbReference type="ARBA" id="ARBA00010233"/>
    </source>
</evidence>
<dbReference type="InterPro" id="IPR027478">
    <property type="entry name" value="LdcA_N"/>
</dbReference>
<evidence type="ECO:0000256" key="6">
    <source>
        <dbReference type="PIRSR" id="PIRSR028757-1"/>
    </source>
</evidence>
<dbReference type="PANTHER" id="PTHR30237">
    <property type="entry name" value="MURAMOYLTETRAPEPTIDE CARBOXYPEPTIDASE"/>
    <property type="match status" value="1"/>
</dbReference>
<evidence type="ECO:0000256" key="4">
    <source>
        <dbReference type="ARBA" id="ARBA00022801"/>
    </source>
</evidence>
<evidence type="ECO:0000256" key="2">
    <source>
        <dbReference type="ARBA" id="ARBA00022645"/>
    </source>
</evidence>
<dbReference type="RefSeq" id="WP_058696225.1">
    <property type="nucleotide sequence ID" value="NZ_CABJDW020000006.1"/>
</dbReference>
<keyword evidence="4" id="KW-0378">Hydrolase</keyword>
<evidence type="ECO:0000259" key="8">
    <source>
        <dbReference type="Pfam" id="PF17676"/>
    </source>
</evidence>
<dbReference type="Gene3D" id="3.50.30.60">
    <property type="entry name" value="LD-carboxypeptidase A C-terminal domain-like"/>
    <property type="match status" value="1"/>
</dbReference>
<dbReference type="InterPro" id="IPR027461">
    <property type="entry name" value="Carboxypeptidase_A_C_sf"/>
</dbReference>
<dbReference type="GO" id="GO:0004180">
    <property type="term" value="F:carboxypeptidase activity"/>
    <property type="evidence" value="ECO:0007669"/>
    <property type="project" value="UniProtKB-KW"/>
</dbReference>